<accession>A0A7X0MGH5</accession>
<dbReference type="Proteomes" id="UP000521017">
    <property type="component" value="Unassembled WGS sequence"/>
</dbReference>
<evidence type="ECO:0000256" key="1">
    <source>
        <dbReference type="ARBA" id="ARBA00004141"/>
    </source>
</evidence>
<gene>
    <name evidence="7" type="ORF">HDF25_000218</name>
</gene>
<name>A0A7X0MGH5_9SPHI</name>
<feature type="transmembrane region" description="Helical" evidence="5">
    <location>
        <begin position="368"/>
        <end position="384"/>
    </location>
</feature>
<dbReference type="RefSeq" id="WP_184621898.1">
    <property type="nucleotide sequence ID" value="NZ_JACHCC010000001.1"/>
</dbReference>
<feature type="transmembrane region" description="Helical" evidence="5">
    <location>
        <begin position="86"/>
        <end position="104"/>
    </location>
</feature>
<protein>
    <recommendedName>
        <fullName evidence="6">O-antigen ligase-related domain-containing protein</fullName>
    </recommendedName>
</protein>
<dbReference type="AlphaFoldDB" id="A0A7X0MGH5"/>
<feature type="transmembrane region" description="Helical" evidence="5">
    <location>
        <begin position="234"/>
        <end position="251"/>
    </location>
</feature>
<keyword evidence="4 5" id="KW-0472">Membrane</keyword>
<organism evidence="7 8">
    <name type="scientific">Pedobacter cryoconitis</name>
    <dbReference type="NCBI Taxonomy" id="188932"/>
    <lineage>
        <taxon>Bacteria</taxon>
        <taxon>Pseudomonadati</taxon>
        <taxon>Bacteroidota</taxon>
        <taxon>Sphingobacteriia</taxon>
        <taxon>Sphingobacteriales</taxon>
        <taxon>Sphingobacteriaceae</taxon>
        <taxon>Pedobacter</taxon>
    </lineage>
</organism>
<evidence type="ECO:0000259" key="6">
    <source>
        <dbReference type="Pfam" id="PF04932"/>
    </source>
</evidence>
<dbReference type="InterPro" id="IPR051533">
    <property type="entry name" value="WaaL-like"/>
</dbReference>
<feature type="transmembrane region" description="Helical" evidence="5">
    <location>
        <begin position="56"/>
        <end position="74"/>
    </location>
</feature>
<feature type="transmembrane region" description="Helical" evidence="5">
    <location>
        <begin position="329"/>
        <end position="348"/>
    </location>
</feature>
<feature type="transmembrane region" description="Helical" evidence="5">
    <location>
        <begin position="111"/>
        <end position="129"/>
    </location>
</feature>
<dbReference type="PANTHER" id="PTHR37422:SF13">
    <property type="entry name" value="LIPOPOLYSACCHARIDE BIOSYNTHESIS PROTEIN PA4999-RELATED"/>
    <property type="match status" value="1"/>
</dbReference>
<feature type="transmembrane region" description="Helical" evidence="5">
    <location>
        <begin position="290"/>
        <end position="309"/>
    </location>
</feature>
<evidence type="ECO:0000256" key="4">
    <source>
        <dbReference type="ARBA" id="ARBA00023136"/>
    </source>
</evidence>
<comment type="subcellular location">
    <subcellularLocation>
        <location evidence="1">Membrane</location>
        <topology evidence="1">Multi-pass membrane protein</topology>
    </subcellularLocation>
</comment>
<dbReference type="Pfam" id="PF04932">
    <property type="entry name" value="Wzy_C"/>
    <property type="match status" value="1"/>
</dbReference>
<dbReference type="InterPro" id="IPR007016">
    <property type="entry name" value="O-antigen_ligase-rel_domated"/>
</dbReference>
<dbReference type="EMBL" id="JACHCC010000001">
    <property type="protein sequence ID" value="MBB6498094.1"/>
    <property type="molecule type" value="Genomic_DNA"/>
</dbReference>
<dbReference type="PANTHER" id="PTHR37422">
    <property type="entry name" value="TEICHURONIC ACID BIOSYNTHESIS PROTEIN TUAE"/>
    <property type="match status" value="1"/>
</dbReference>
<evidence type="ECO:0000256" key="2">
    <source>
        <dbReference type="ARBA" id="ARBA00022692"/>
    </source>
</evidence>
<feature type="transmembrane region" description="Helical" evidence="5">
    <location>
        <begin position="390"/>
        <end position="409"/>
    </location>
</feature>
<keyword evidence="2 5" id="KW-0812">Transmembrane</keyword>
<comment type="caution">
    <text evidence="7">The sequence shown here is derived from an EMBL/GenBank/DDBJ whole genome shotgun (WGS) entry which is preliminary data.</text>
</comment>
<sequence length="424" mass="47733">MIIWLLVFYSFTFGILGREIGHFPFGTLQEGILLLGWLTLVFTADQYNWKLLNTDLVYLLLFWFMISVFQVANPAGASVQGWLQEIRAAALYPFVLVPMGFLLLKRNRDLNVFLYLILGLSLLASLNGIKQLYIGPSPGEQRFLDEGGNITHILWGRLRVFSFYSDAGQFGASQAHIALIALILCLGPFKIWKRVILFGLAMIMVYGMLISGTRGALFALIVGIFLAILLSKKFKVIIIGGIIALSFLFMLKYTSIGNNNYQIFRLRSALDPKEASLNVRLTNQKILREYLSSRPFGGGLGVIGVWGEAFNKDKFLSTIQPDSYWVKVWAMYGIVGFTIWFGIMMYILGKCCGIVWNIKNEKLRIKMIALTAGYAGILFCSYGNEVINTAPSSFVVYVSWVFIFISPALEKELKEQENKNLNTA</sequence>
<keyword evidence="3 5" id="KW-1133">Transmembrane helix</keyword>
<feature type="domain" description="O-antigen ligase-related" evidence="6">
    <location>
        <begin position="200"/>
        <end position="341"/>
    </location>
</feature>
<feature type="transmembrane region" description="Helical" evidence="5">
    <location>
        <begin position="170"/>
        <end position="189"/>
    </location>
</feature>
<reference evidence="7 8" key="1">
    <citation type="submission" date="2020-08" db="EMBL/GenBank/DDBJ databases">
        <title>Genomic Encyclopedia of Type Strains, Phase IV (KMG-V): Genome sequencing to study the core and pangenomes of soil and plant-associated prokaryotes.</title>
        <authorList>
            <person name="Whitman W."/>
        </authorList>
    </citation>
    <scope>NUCLEOTIDE SEQUENCE [LARGE SCALE GENOMIC DNA]</scope>
    <source>
        <strain evidence="7 8">M2T3</strain>
    </source>
</reference>
<feature type="transmembrane region" description="Helical" evidence="5">
    <location>
        <begin position="27"/>
        <end position="44"/>
    </location>
</feature>
<evidence type="ECO:0000256" key="3">
    <source>
        <dbReference type="ARBA" id="ARBA00022989"/>
    </source>
</evidence>
<feature type="transmembrane region" description="Helical" evidence="5">
    <location>
        <begin position="196"/>
        <end position="228"/>
    </location>
</feature>
<evidence type="ECO:0000256" key="5">
    <source>
        <dbReference type="SAM" id="Phobius"/>
    </source>
</evidence>
<dbReference type="GO" id="GO:0016020">
    <property type="term" value="C:membrane"/>
    <property type="evidence" value="ECO:0007669"/>
    <property type="project" value="UniProtKB-SubCell"/>
</dbReference>
<proteinExistence type="predicted"/>
<evidence type="ECO:0000313" key="8">
    <source>
        <dbReference type="Proteomes" id="UP000521017"/>
    </source>
</evidence>
<evidence type="ECO:0000313" key="7">
    <source>
        <dbReference type="EMBL" id="MBB6498094.1"/>
    </source>
</evidence>